<comment type="caution">
    <text evidence="1">The sequence shown here is derived from an EMBL/GenBank/DDBJ whole genome shotgun (WGS) entry which is preliminary data.</text>
</comment>
<reference evidence="2" key="1">
    <citation type="journal article" date="2022" name="Mol. Ecol. Resour.">
        <title>The genomes of chicory, endive, great burdock and yacon provide insights into Asteraceae palaeo-polyploidization history and plant inulin production.</title>
        <authorList>
            <person name="Fan W."/>
            <person name="Wang S."/>
            <person name="Wang H."/>
            <person name="Wang A."/>
            <person name="Jiang F."/>
            <person name="Liu H."/>
            <person name="Zhao H."/>
            <person name="Xu D."/>
            <person name="Zhang Y."/>
        </authorList>
    </citation>
    <scope>NUCLEOTIDE SEQUENCE [LARGE SCALE GENOMIC DNA]</scope>
    <source>
        <strain evidence="2">cv. Yunnan</strain>
    </source>
</reference>
<keyword evidence="2" id="KW-1185">Reference proteome</keyword>
<sequence length="135" mass="15157">MRNSIESSSAADSLPARRDLLQNYFKALTAVELRFLISSDKDHVNSVTFTWHDAFKNKNKASQQNIHLEKVAILFNLGAVHSQIGLTFDRSTMEGRRQPSHSFIAAAGAFANLRDKMHQYAEASTNEACRNSLFI</sequence>
<organism evidence="1 2">
    <name type="scientific">Smallanthus sonchifolius</name>
    <dbReference type="NCBI Taxonomy" id="185202"/>
    <lineage>
        <taxon>Eukaryota</taxon>
        <taxon>Viridiplantae</taxon>
        <taxon>Streptophyta</taxon>
        <taxon>Embryophyta</taxon>
        <taxon>Tracheophyta</taxon>
        <taxon>Spermatophyta</taxon>
        <taxon>Magnoliopsida</taxon>
        <taxon>eudicotyledons</taxon>
        <taxon>Gunneridae</taxon>
        <taxon>Pentapetalae</taxon>
        <taxon>asterids</taxon>
        <taxon>campanulids</taxon>
        <taxon>Asterales</taxon>
        <taxon>Asteraceae</taxon>
        <taxon>Asteroideae</taxon>
        <taxon>Heliantheae alliance</taxon>
        <taxon>Millerieae</taxon>
        <taxon>Smallanthus</taxon>
    </lineage>
</organism>
<dbReference type="Proteomes" id="UP001056120">
    <property type="component" value="Linkage Group LG04"/>
</dbReference>
<reference evidence="1 2" key="2">
    <citation type="journal article" date="2022" name="Mol. Ecol. Resour.">
        <title>The genomes of chicory, endive, great burdock and yacon provide insights into Asteraceae paleo-polyploidization history and plant inulin production.</title>
        <authorList>
            <person name="Fan W."/>
            <person name="Wang S."/>
            <person name="Wang H."/>
            <person name="Wang A."/>
            <person name="Jiang F."/>
            <person name="Liu H."/>
            <person name="Zhao H."/>
            <person name="Xu D."/>
            <person name="Zhang Y."/>
        </authorList>
    </citation>
    <scope>NUCLEOTIDE SEQUENCE [LARGE SCALE GENOMIC DNA]</scope>
    <source>
        <strain evidence="2">cv. Yunnan</strain>
        <tissue evidence="1">Leaves</tissue>
    </source>
</reference>
<evidence type="ECO:0000313" key="2">
    <source>
        <dbReference type="Proteomes" id="UP001056120"/>
    </source>
</evidence>
<gene>
    <name evidence="1" type="ORF">L1987_12712</name>
</gene>
<dbReference type="EMBL" id="CM042021">
    <property type="protein sequence ID" value="KAI3818891.1"/>
    <property type="molecule type" value="Genomic_DNA"/>
</dbReference>
<name>A0ACB9JGQ2_9ASTR</name>
<proteinExistence type="predicted"/>
<evidence type="ECO:0000313" key="1">
    <source>
        <dbReference type="EMBL" id="KAI3818891.1"/>
    </source>
</evidence>
<accession>A0ACB9JGQ2</accession>
<protein>
    <submittedName>
        <fullName evidence="1">Uncharacterized protein</fullName>
    </submittedName>
</protein>